<dbReference type="PROSITE" id="PS51450">
    <property type="entry name" value="LRR"/>
    <property type="match status" value="1"/>
</dbReference>
<dbReference type="Gene3D" id="1.25.40.120">
    <property type="entry name" value="Protein prenylyltransferase"/>
    <property type="match status" value="1"/>
</dbReference>
<dbReference type="OrthoDB" id="1658at2759"/>
<dbReference type="InterPro" id="IPR003591">
    <property type="entry name" value="Leu-rich_rpt_typical-subtyp"/>
</dbReference>
<dbReference type="Proteomes" id="UP000007879">
    <property type="component" value="Unassembled WGS sequence"/>
</dbReference>
<keyword evidence="5" id="KW-0433">Leucine-rich repeat</keyword>
<dbReference type="InterPro" id="IPR032675">
    <property type="entry name" value="LRR_dom_sf"/>
</dbReference>
<evidence type="ECO:0000256" key="2">
    <source>
        <dbReference type="ARBA" id="ARBA00012656"/>
    </source>
</evidence>
<dbReference type="EnsemblMetazoa" id="XM_019993929.1">
    <property type="protein sequence ID" value="XP_019849488.1"/>
    <property type="gene ID" value="LOC100638039"/>
</dbReference>
<evidence type="ECO:0000256" key="1">
    <source>
        <dbReference type="ARBA" id="ARBA00006734"/>
    </source>
</evidence>
<dbReference type="InParanoid" id="A0A1X7VD38"/>
<protein>
    <recommendedName>
        <fullName evidence="3 10">Geranylgeranyl transferase type-2 subunit alpha</fullName>
        <ecNumber evidence="2 10">2.5.1.60</ecNumber>
    </recommendedName>
    <alternativeName>
        <fullName evidence="8 10">Geranylgeranyl transferase type II subunit alpha</fullName>
    </alternativeName>
</protein>
<keyword evidence="7" id="KW-0677">Repeat</keyword>
<dbReference type="FunFam" id="1.25.40.120:FF:000035">
    <property type="entry name" value="Geranylgeranyl transferase type-2 subunit alpha"/>
    <property type="match status" value="1"/>
</dbReference>
<evidence type="ECO:0000256" key="5">
    <source>
        <dbReference type="ARBA" id="ARBA00022614"/>
    </source>
</evidence>
<dbReference type="Gene3D" id="3.80.10.10">
    <property type="entry name" value="Ribonuclease Inhibitor"/>
    <property type="match status" value="1"/>
</dbReference>
<keyword evidence="4 10" id="KW-0637">Prenyltransferase</keyword>
<comment type="function">
    <text evidence="10">Catalyzes the transfer of a geranyl-geranyl moiety from geranyl-geranyl pyrophosphate to cysteines occuring in specific C-terminal amino acid sequences.</text>
</comment>
<evidence type="ECO:0000256" key="8">
    <source>
        <dbReference type="ARBA" id="ARBA00031267"/>
    </source>
</evidence>
<evidence type="ECO:0000313" key="13">
    <source>
        <dbReference type="Proteomes" id="UP000007879"/>
    </source>
</evidence>
<evidence type="ECO:0000256" key="3">
    <source>
        <dbReference type="ARBA" id="ARBA00014772"/>
    </source>
</evidence>
<dbReference type="InterPro" id="IPR002088">
    <property type="entry name" value="Prenyl_trans_a"/>
</dbReference>
<dbReference type="Pfam" id="PF14580">
    <property type="entry name" value="LRR_9"/>
    <property type="match status" value="1"/>
</dbReference>
<dbReference type="EC" id="2.5.1.60" evidence="2 10"/>
<feature type="region of interest" description="Disordered" evidence="11">
    <location>
        <begin position="1"/>
        <end position="22"/>
    </location>
</feature>
<comment type="catalytic activity">
    <reaction evidence="9 10">
        <text>geranylgeranyl diphosphate + L-cysteinyl-[protein] = S-geranylgeranyl-L-cysteinyl-[protein] + diphosphate</text>
        <dbReference type="Rhea" id="RHEA:21240"/>
        <dbReference type="Rhea" id="RHEA-COMP:10131"/>
        <dbReference type="Rhea" id="RHEA-COMP:11537"/>
        <dbReference type="ChEBI" id="CHEBI:29950"/>
        <dbReference type="ChEBI" id="CHEBI:33019"/>
        <dbReference type="ChEBI" id="CHEBI:57533"/>
        <dbReference type="ChEBI" id="CHEBI:86021"/>
        <dbReference type="EC" id="2.5.1.60"/>
    </reaction>
</comment>
<dbReference type="PROSITE" id="PS51147">
    <property type="entry name" value="PFTA"/>
    <property type="match status" value="4"/>
</dbReference>
<dbReference type="GO" id="GO:0004663">
    <property type="term" value="F:Rab geranylgeranyltransferase activity"/>
    <property type="evidence" value="ECO:0007669"/>
    <property type="project" value="UniProtKB-UniRule"/>
</dbReference>
<dbReference type="GO" id="GO:0005968">
    <property type="term" value="C:Rab-protein geranylgeranyltransferase complex"/>
    <property type="evidence" value="ECO:0007669"/>
    <property type="project" value="TreeGrafter"/>
</dbReference>
<evidence type="ECO:0000256" key="10">
    <source>
        <dbReference type="RuleBase" id="RU367120"/>
    </source>
</evidence>
<dbReference type="PANTHER" id="PTHR11129">
    <property type="entry name" value="PROTEIN FARNESYLTRANSFERASE ALPHA SUBUNIT/RAB GERANYLGERANYL TRANSFERASE ALPHA SUBUNIT"/>
    <property type="match status" value="1"/>
</dbReference>
<accession>A0A1X7VD38</accession>
<evidence type="ECO:0000256" key="7">
    <source>
        <dbReference type="ARBA" id="ARBA00022737"/>
    </source>
</evidence>
<sequence>MHGRLKVRSTAEQEEARRREKEKKVLWYREKNESIFAKRAAGEKDRDTLKLTEEVLLENSDVGTLWSYRREILTELLPTCSQEDSETMCKTELNILERCLRVNPKAYCVWLHRRWVLEHSPAPQWAHEKQLCDLFLNHDERNFHCWDYRRYVIRKAGIPPSDEFKYSFDKIATNFSNHSAWHYRSKLLPLLHPSHSSSNGIDENAMKKEYELAQNAFYTDPSDQSAWFYHKWLLGRGTRGTMIGCVLVRRDPAPFIAVSFNQNVKSTEEEPIIVTLGDALPKPVTDSGRFESLWWSCDLVFPKDEEVTVRIEKGDGVLVEMSLDKGSNSSLWLTPDLDLLFSTYLTAATSEVLDSELVMCRELLQLEPDNKWCLLTTLQLLEAIDYDKHHKEIIDLYDKLVKCDPLRRGYYNDLRSRHLIAVKLRRRLEERRESPDINSFDLSQLNLSRLYFTQHMVFIEDLLLNGNKLNSTHSLEGLKNLKSLQSLSLADNQLITLPKTLGGLTNLKSLSLENNDIKELEDFDTLRSLPELKELNIRGNPVCQLSDCEPFVKKMLPNIKLIH</sequence>
<name>A0A1X7VD38_AMPQE</name>
<dbReference type="eggNOG" id="KOG0529">
    <property type="taxonomic scope" value="Eukaryota"/>
</dbReference>
<evidence type="ECO:0000256" key="11">
    <source>
        <dbReference type="SAM" id="MobiDB-lite"/>
    </source>
</evidence>
<dbReference type="SMART" id="SM00369">
    <property type="entry name" value="LRR_TYP"/>
    <property type="match status" value="2"/>
</dbReference>
<comment type="similarity">
    <text evidence="1 10">Belongs to the protein prenyltransferase subunit alpha family.</text>
</comment>
<dbReference type="AlphaFoldDB" id="A0A1X7VD38"/>
<organism evidence="12">
    <name type="scientific">Amphimedon queenslandica</name>
    <name type="common">Sponge</name>
    <dbReference type="NCBI Taxonomy" id="400682"/>
    <lineage>
        <taxon>Eukaryota</taxon>
        <taxon>Metazoa</taxon>
        <taxon>Porifera</taxon>
        <taxon>Demospongiae</taxon>
        <taxon>Heteroscleromorpha</taxon>
        <taxon>Haplosclerida</taxon>
        <taxon>Niphatidae</taxon>
        <taxon>Amphimedon</taxon>
    </lineage>
</organism>
<dbReference type="SUPFAM" id="SSF48439">
    <property type="entry name" value="Protein prenylyltransferase"/>
    <property type="match status" value="1"/>
</dbReference>
<dbReference type="STRING" id="400682.A0A1X7VD38"/>
<evidence type="ECO:0000256" key="6">
    <source>
        <dbReference type="ARBA" id="ARBA00022679"/>
    </source>
</evidence>
<evidence type="ECO:0000256" key="9">
    <source>
        <dbReference type="ARBA" id="ARBA00047658"/>
    </source>
</evidence>
<keyword evidence="13" id="KW-1185">Reference proteome</keyword>
<dbReference type="KEGG" id="aqu:100638039"/>
<gene>
    <name evidence="12" type="primary">100638039</name>
</gene>
<dbReference type="SUPFAM" id="SSF52075">
    <property type="entry name" value="Outer arm dynein light chain 1"/>
    <property type="match status" value="1"/>
</dbReference>
<reference evidence="12" key="2">
    <citation type="submission" date="2017-05" db="UniProtKB">
        <authorList>
            <consortium name="EnsemblMetazoa"/>
        </authorList>
    </citation>
    <scope>IDENTIFICATION</scope>
</reference>
<evidence type="ECO:0000256" key="4">
    <source>
        <dbReference type="ARBA" id="ARBA00022602"/>
    </source>
</evidence>
<dbReference type="Pfam" id="PF01239">
    <property type="entry name" value="PPTA"/>
    <property type="match status" value="4"/>
</dbReference>
<dbReference type="GO" id="GO:0097354">
    <property type="term" value="P:prenylation"/>
    <property type="evidence" value="ECO:0007669"/>
    <property type="project" value="UniProtKB-UniRule"/>
</dbReference>
<reference evidence="13" key="1">
    <citation type="journal article" date="2010" name="Nature">
        <title>The Amphimedon queenslandica genome and the evolution of animal complexity.</title>
        <authorList>
            <person name="Srivastava M."/>
            <person name="Simakov O."/>
            <person name="Chapman J."/>
            <person name="Fahey B."/>
            <person name="Gauthier M.E."/>
            <person name="Mitros T."/>
            <person name="Richards G.S."/>
            <person name="Conaco C."/>
            <person name="Dacre M."/>
            <person name="Hellsten U."/>
            <person name="Larroux C."/>
            <person name="Putnam N.H."/>
            <person name="Stanke M."/>
            <person name="Adamska M."/>
            <person name="Darling A."/>
            <person name="Degnan S.M."/>
            <person name="Oakley T.H."/>
            <person name="Plachetzki D.C."/>
            <person name="Zhai Y."/>
            <person name="Adamski M."/>
            <person name="Calcino A."/>
            <person name="Cummins S.F."/>
            <person name="Goodstein D.M."/>
            <person name="Harris C."/>
            <person name="Jackson D.J."/>
            <person name="Leys S.P."/>
            <person name="Shu S."/>
            <person name="Woodcroft B.J."/>
            <person name="Vervoort M."/>
            <person name="Kosik K.S."/>
            <person name="Manning G."/>
            <person name="Degnan B.M."/>
            <person name="Rokhsar D.S."/>
        </authorList>
    </citation>
    <scope>NUCLEOTIDE SEQUENCE [LARGE SCALE GENOMIC DNA]</scope>
</reference>
<dbReference type="InterPro" id="IPR001611">
    <property type="entry name" value="Leu-rich_rpt"/>
</dbReference>
<dbReference type="PANTHER" id="PTHR11129:SF2">
    <property type="entry name" value="GERANYLGERANYL TRANSFERASE TYPE-2 SUBUNIT ALPHA"/>
    <property type="match status" value="1"/>
</dbReference>
<evidence type="ECO:0000313" key="12">
    <source>
        <dbReference type="EnsemblMetazoa" id="Aqu2.1.37908_001"/>
    </source>
</evidence>
<dbReference type="EnsemblMetazoa" id="Aqu2.1.37908_001">
    <property type="protein sequence ID" value="Aqu2.1.37908_001"/>
    <property type="gene ID" value="Aqu2.1.37908"/>
</dbReference>
<dbReference type="Gene3D" id="2.60.40.1130">
    <property type="entry name" value="Rab geranylgeranyltransferase alpha-subunit, insert domain"/>
    <property type="match status" value="1"/>
</dbReference>
<feature type="compositionally biased region" description="Basic and acidic residues" evidence="11">
    <location>
        <begin position="9"/>
        <end position="22"/>
    </location>
</feature>
<keyword evidence="6 10" id="KW-0808">Transferase</keyword>
<proteinExistence type="inferred from homology"/>